<dbReference type="EMBL" id="LGFD01000030">
    <property type="protein sequence ID" value="KUK17229.1"/>
    <property type="molecule type" value="Genomic_DNA"/>
</dbReference>
<dbReference type="InterPro" id="IPR007564">
    <property type="entry name" value="UPF0212"/>
</dbReference>
<dbReference type="Proteomes" id="UP000053911">
    <property type="component" value="Unassembled WGS sequence"/>
</dbReference>
<evidence type="ECO:0000313" key="2">
    <source>
        <dbReference type="EMBL" id="KUK17229.1"/>
    </source>
</evidence>
<comment type="caution">
    <text evidence="2">The sequence shown here is derived from an EMBL/GenBank/DDBJ whole genome shotgun (WGS) entry which is preliminary data.</text>
</comment>
<dbReference type="AlphaFoldDB" id="A0A124FF75"/>
<dbReference type="PATRIC" id="fig|172049.5.peg.602"/>
<dbReference type="PANTHER" id="PTHR42199">
    <property type="entry name" value="UPF0212 PROTEIN MJ0068"/>
    <property type="match status" value="1"/>
</dbReference>
<dbReference type="HAMAP" id="MF_01223">
    <property type="entry name" value="UPF0212"/>
    <property type="match status" value="1"/>
</dbReference>
<dbReference type="PANTHER" id="PTHR42199:SF1">
    <property type="entry name" value="UPF0212 PROTEIN TK1194"/>
    <property type="match status" value="1"/>
</dbReference>
<gene>
    <name evidence="2" type="ORF">XD54_1453</name>
</gene>
<accession>A0A124FF75</accession>
<evidence type="ECO:0000313" key="3">
    <source>
        <dbReference type="Proteomes" id="UP000053911"/>
    </source>
</evidence>
<evidence type="ECO:0000256" key="1">
    <source>
        <dbReference type="HAMAP-Rule" id="MF_01223"/>
    </source>
</evidence>
<proteinExistence type="inferred from homology"/>
<protein>
    <recommendedName>
        <fullName evidence="1">UPF0212 protein XD54_1453</fullName>
    </recommendedName>
</protein>
<reference evidence="3" key="1">
    <citation type="journal article" date="2015" name="MBio">
        <title>Genome-Resolved Metagenomic Analysis Reveals Roles for Candidate Phyla and Other Microbial Community Members in Biogeochemical Transformations in Oil Reservoirs.</title>
        <authorList>
            <person name="Hu P."/>
            <person name="Tom L."/>
            <person name="Singh A."/>
            <person name="Thomas B.C."/>
            <person name="Baker B.J."/>
            <person name="Piceno Y.M."/>
            <person name="Andersen G.L."/>
            <person name="Banfield J.F."/>
        </authorList>
    </citation>
    <scope>NUCLEOTIDE SEQUENCE [LARGE SCALE GENOMIC DNA]</scope>
</reference>
<organism evidence="2 3">
    <name type="scientific">Thermococcus sibiricus</name>
    <dbReference type="NCBI Taxonomy" id="172049"/>
    <lineage>
        <taxon>Archaea</taxon>
        <taxon>Methanobacteriati</taxon>
        <taxon>Methanobacteriota</taxon>
        <taxon>Thermococci</taxon>
        <taxon>Thermococcales</taxon>
        <taxon>Thermococcaceae</taxon>
        <taxon>Thermococcus</taxon>
    </lineage>
</organism>
<dbReference type="Pfam" id="PF04475">
    <property type="entry name" value="DUF555"/>
    <property type="match status" value="1"/>
</dbReference>
<dbReference type="NCBIfam" id="NF003035">
    <property type="entry name" value="PRK03922.1"/>
    <property type="match status" value="1"/>
</dbReference>
<dbReference type="PIRSF" id="PIRSF016934">
    <property type="entry name" value="UCP016934"/>
    <property type="match status" value="1"/>
</dbReference>
<sequence length="133" mass="14620">MRKMGDYIVVLEAPIIVREVESADDAINVAVSKVAKALNKEKLDFVRVEIGYSQCPVCGSPFESAFVIGNVGLVGIYLTLKVFNAQSLEHAERIAKAVVGKALKKVPLKVFEIKEFQNGKEEGIELNNHENGF</sequence>
<name>A0A124FF75_9EURY</name>
<comment type="similarity">
    <text evidence="1">Belongs to the UPF0212 family.</text>
</comment>